<keyword evidence="2" id="KW-1185">Reference proteome</keyword>
<dbReference type="InterPro" id="IPR019265">
    <property type="entry name" value="RTRAF"/>
</dbReference>
<comment type="caution">
    <text evidence="1">The sequence shown here is derived from an EMBL/GenBank/DDBJ whole genome shotgun (WGS) entry which is preliminary data.</text>
</comment>
<protein>
    <recommendedName>
        <fullName evidence="3">RNA transcription, translation and transport factor protein</fullName>
    </recommendedName>
</protein>
<dbReference type="Pfam" id="PF10036">
    <property type="entry name" value="RLL"/>
    <property type="match status" value="1"/>
</dbReference>
<proteinExistence type="predicted"/>
<accession>A0AAV8WER6</accession>
<dbReference type="AlphaFoldDB" id="A0AAV8WER6"/>
<dbReference type="PANTHER" id="PTHR15924">
    <property type="entry name" value="CLE"/>
    <property type="match status" value="1"/>
</dbReference>
<sequence length="245" mass="27618">MSKRLLNALEYPQADSLNLNDPLTFKKIVVWLESNKIKNAPANTFNALKNINSREWDIVYDKYKDSLGCPALGSRVEELQWLLGHAVQITSSLNRNLYLKYATENMETSNVPVIVAENPLDKLNFRSKEFTDGINDLAKILKIVPHPDPLVTLRAVRKLITKRMAPDCVENPQKYIVNGTPYPIQEAPLGFDLHDPVLNNAANILRMLYIHDLRELQTKANELIVAAQSVTANPKTDTKLGKVGF</sequence>
<dbReference type="EMBL" id="JANEYG010000003">
    <property type="protein sequence ID" value="KAJ8924191.1"/>
    <property type="molecule type" value="Genomic_DNA"/>
</dbReference>
<dbReference type="Proteomes" id="UP001159042">
    <property type="component" value="Unassembled WGS sequence"/>
</dbReference>
<evidence type="ECO:0000313" key="2">
    <source>
        <dbReference type="Proteomes" id="UP001159042"/>
    </source>
</evidence>
<reference evidence="1 2" key="1">
    <citation type="journal article" date="2023" name="Insect Mol. Biol.">
        <title>Genome sequencing provides insights into the evolution of gene families encoding plant cell wall-degrading enzymes in longhorned beetles.</title>
        <authorList>
            <person name="Shin N.R."/>
            <person name="Okamura Y."/>
            <person name="Kirsch R."/>
            <person name="Pauchet Y."/>
        </authorList>
    </citation>
    <scope>NUCLEOTIDE SEQUENCE [LARGE SCALE GENOMIC DNA]</scope>
    <source>
        <strain evidence="1">EAD_L_NR</strain>
    </source>
</reference>
<name>A0AAV8WER6_9CUCU</name>
<organism evidence="1 2">
    <name type="scientific">Exocentrus adspersus</name>
    <dbReference type="NCBI Taxonomy" id="1586481"/>
    <lineage>
        <taxon>Eukaryota</taxon>
        <taxon>Metazoa</taxon>
        <taxon>Ecdysozoa</taxon>
        <taxon>Arthropoda</taxon>
        <taxon>Hexapoda</taxon>
        <taxon>Insecta</taxon>
        <taxon>Pterygota</taxon>
        <taxon>Neoptera</taxon>
        <taxon>Endopterygota</taxon>
        <taxon>Coleoptera</taxon>
        <taxon>Polyphaga</taxon>
        <taxon>Cucujiformia</taxon>
        <taxon>Chrysomeloidea</taxon>
        <taxon>Cerambycidae</taxon>
        <taxon>Lamiinae</taxon>
        <taxon>Acanthocinini</taxon>
        <taxon>Exocentrus</taxon>
    </lineage>
</organism>
<evidence type="ECO:0008006" key="3">
    <source>
        <dbReference type="Google" id="ProtNLM"/>
    </source>
</evidence>
<gene>
    <name evidence="1" type="ORF">NQ315_006982</name>
</gene>
<evidence type="ECO:0000313" key="1">
    <source>
        <dbReference type="EMBL" id="KAJ8924191.1"/>
    </source>
</evidence>